<protein>
    <submittedName>
        <fullName evidence="12">Penicillin-binding protein</fullName>
    </submittedName>
</protein>
<evidence type="ECO:0000313" key="13">
    <source>
        <dbReference type="Proteomes" id="UP000282184"/>
    </source>
</evidence>
<evidence type="ECO:0000256" key="8">
    <source>
        <dbReference type="ARBA" id="ARBA00023316"/>
    </source>
</evidence>
<evidence type="ECO:0000256" key="10">
    <source>
        <dbReference type="ARBA" id="ARBA00049902"/>
    </source>
</evidence>
<dbReference type="GO" id="GO:0008658">
    <property type="term" value="F:penicillin binding"/>
    <property type="evidence" value="ECO:0007669"/>
    <property type="project" value="InterPro"/>
</dbReference>
<dbReference type="Pfam" id="PF00905">
    <property type="entry name" value="Transpeptidase"/>
    <property type="match status" value="1"/>
</dbReference>
<feature type="non-terminal residue" evidence="12">
    <location>
        <position position="1"/>
    </location>
</feature>
<reference evidence="12 13" key="1">
    <citation type="submission" date="2018-12" db="EMBL/GenBank/DDBJ databases">
        <title>Hymenobacter gummosus sp. nov., isolated from a spring.</title>
        <authorList>
            <person name="Nie L."/>
        </authorList>
    </citation>
    <scope>NUCLEOTIDE SEQUENCE [LARGE SCALE GENOMIC DNA]</scope>
    <source>
        <strain evidence="12 13">KCTC 52166</strain>
    </source>
</reference>
<sequence length="96" mass="11176">KYYLNKKYRMKVFTWHGGEKEVLMSPMDSLAYYKRLLHAGFMAMNPLNGQVKAWLGGTNFKYIKDDHVKQGKRQPASTFKPFVYVAAIDQEYSPCC</sequence>
<dbReference type="GO" id="GO:0008360">
    <property type="term" value="P:regulation of cell shape"/>
    <property type="evidence" value="ECO:0007669"/>
    <property type="project" value="UniProtKB-KW"/>
</dbReference>
<dbReference type="GO" id="GO:0071555">
    <property type="term" value="P:cell wall organization"/>
    <property type="evidence" value="ECO:0007669"/>
    <property type="project" value="UniProtKB-KW"/>
</dbReference>
<keyword evidence="4" id="KW-0808">Transferase</keyword>
<dbReference type="InterPro" id="IPR001460">
    <property type="entry name" value="PCN-bd_Tpept"/>
</dbReference>
<comment type="subcellular location">
    <subcellularLocation>
        <location evidence="1">Membrane</location>
    </subcellularLocation>
</comment>
<proteinExistence type="predicted"/>
<evidence type="ECO:0000259" key="11">
    <source>
        <dbReference type="Pfam" id="PF00905"/>
    </source>
</evidence>
<keyword evidence="2" id="KW-1003">Cell membrane</keyword>
<comment type="caution">
    <text evidence="12">The sequence shown here is derived from an EMBL/GenBank/DDBJ whole genome shotgun (WGS) entry which is preliminary data.</text>
</comment>
<dbReference type="InterPro" id="IPR012338">
    <property type="entry name" value="Beta-lactam/transpept-like"/>
</dbReference>
<evidence type="ECO:0000256" key="7">
    <source>
        <dbReference type="ARBA" id="ARBA00023136"/>
    </source>
</evidence>
<comment type="catalytic activity">
    <reaction evidence="10">
        <text>[GlcNAc-(1-&gt;4)-Mur2Ac(oyl-L-Ala-gamma-D-Glu-L-Lys-D-Ala-D-Ala)](n)-di-trans,octa-cis-undecaprenyl diphosphate + beta-D-GlcNAc-(1-&gt;4)-Mur2Ac(oyl-L-Ala-gamma-D-Glu-L-Lys-D-Ala-D-Ala)-di-trans,octa-cis-undecaprenyl diphosphate = [GlcNAc-(1-&gt;4)-Mur2Ac(oyl-L-Ala-gamma-D-Glu-L-Lys-D-Ala-D-Ala)](n+1)-di-trans,octa-cis-undecaprenyl diphosphate + di-trans,octa-cis-undecaprenyl diphosphate + H(+)</text>
        <dbReference type="Rhea" id="RHEA:23708"/>
        <dbReference type="Rhea" id="RHEA-COMP:9602"/>
        <dbReference type="Rhea" id="RHEA-COMP:9603"/>
        <dbReference type="ChEBI" id="CHEBI:15378"/>
        <dbReference type="ChEBI" id="CHEBI:58405"/>
        <dbReference type="ChEBI" id="CHEBI:60033"/>
        <dbReference type="ChEBI" id="CHEBI:78435"/>
        <dbReference type="EC" id="2.4.99.28"/>
    </reaction>
</comment>
<evidence type="ECO:0000256" key="4">
    <source>
        <dbReference type="ARBA" id="ARBA00022679"/>
    </source>
</evidence>
<dbReference type="AlphaFoldDB" id="A0A431TU81"/>
<name>A0A431TU81_9BACT</name>
<evidence type="ECO:0000256" key="3">
    <source>
        <dbReference type="ARBA" id="ARBA00022676"/>
    </source>
</evidence>
<dbReference type="EMBL" id="RXOF01000046">
    <property type="protein sequence ID" value="RTQ44015.1"/>
    <property type="molecule type" value="Genomic_DNA"/>
</dbReference>
<comment type="catalytic activity">
    <reaction evidence="9">
        <text>Preferential cleavage: (Ac)2-L-Lys-D-Ala-|-D-Ala. Also transpeptidation of peptidyl-alanyl moieties that are N-acyl substituents of D-alanine.</text>
        <dbReference type="EC" id="3.4.16.4"/>
    </reaction>
</comment>
<dbReference type="SUPFAM" id="SSF56601">
    <property type="entry name" value="beta-lactamase/transpeptidase-like"/>
    <property type="match status" value="1"/>
</dbReference>
<gene>
    <name evidence="12" type="ORF">EJV47_27765</name>
</gene>
<dbReference type="InterPro" id="IPR050396">
    <property type="entry name" value="Glycosyltr_51/Transpeptidase"/>
</dbReference>
<evidence type="ECO:0000313" key="12">
    <source>
        <dbReference type="EMBL" id="RTQ44015.1"/>
    </source>
</evidence>
<evidence type="ECO:0000256" key="9">
    <source>
        <dbReference type="ARBA" id="ARBA00034000"/>
    </source>
</evidence>
<dbReference type="RefSeq" id="WP_341539284.1">
    <property type="nucleotide sequence ID" value="NZ_RXOF01000046.1"/>
</dbReference>
<keyword evidence="13" id="KW-1185">Reference proteome</keyword>
<feature type="domain" description="Penicillin-binding protein transpeptidase" evidence="11">
    <location>
        <begin position="40"/>
        <end position="91"/>
    </location>
</feature>
<accession>A0A431TU81</accession>
<dbReference type="PANTHER" id="PTHR32282:SF11">
    <property type="entry name" value="PENICILLIN-BINDING PROTEIN 1B"/>
    <property type="match status" value="1"/>
</dbReference>
<dbReference type="GO" id="GO:0030288">
    <property type="term" value="C:outer membrane-bounded periplasmic space"/>
    <property type="evidence" value="ECO:0007669"/>
    <property type="project" value="TreeGrafter"/>
</dbReference>
<keyword evidence="3" id="KW-0328">Glycosyltransferase</keyword>
<keyword evidence="5" id="KW-0133">Cell shape</keyword>
<keyword evidence="6" id="KW-0573">Peptidoglycan synthesis</keyword>
<evidence type="ECO:0000256" key="6">
    <source>
        <dbReference type="ARBA" id="ARBA00022984"/>
    </source>
</evidence>
<dbReference type="Proteomes" id="UP000282184">
    <property type="component" value="Unassembled WGS sequence"/>
</dbReference>
<dbReference type="PANTHER" id="PTHR32282">
    <property type="entry name" value="BINDING PROTEIN TRANSPEPTIDASE, PUTATIVE-RELATED"/>
    <property type="match status" value="1"/>
</dbReference>
<dbReference type="GO" id="GO:0009002">
    <property type="term" value="F:serine-type D-Ala-D-Ala carboxypeptidase activity"/>
    <property type="evidence" value="ECO:0007669"/>
    <property type="project" value="UniProtKB-EC"/>
</dbReference>
<evidence type="ECO:0000256" key="5">
    <source>
        <dbReference type="ARBA" id="ARBA00022960"/>
    </source>
</evidence>
<dbReference type="GO" id="GO:0008955">
    <property type="term" value="F:peptidoglycan glycosyltransferase activity"/>
    <property type="evidence" value="ECO:0007669"/>
    <property type="project" value="UniProtKB-EC"/>
</dbReference>
<dbReference type="Gene3D" id="3.40.710.10">
    <property type="entry name" value="DD-peptidase/beta-lactamase superfamily"/>
    <property type="match status" value="1"/>
</dbReference>
<feature type="non-terminal residue" evidence="12">
    <location>
        <position position="96"/>
    </location>
</feature>
<dbReference type="GO" id="GO:0009252">
    <property type="term" value="P:peptidoglycan biosynthetic process"/>
    <property type="evidence" value="ECO:0007669"/>
    <property type="project" value="UniProtKB-KW"/>
</dbReference>
<keyword evidence="8" id="KW-0961">Cell wall biogenesis/degradation</keyword>
<keyword evidence="7" id="KW-0472">Membrane</keyword>
<organism evidence="12 13">
    <name type="scientific">Hymenobacter gummosus</name>
    <dbReference type="NCBI Taxonomy" id="1776032"/>
    <lineage>
        <taxon>Bacteria</taxon>
        <taxon>Pseudomonadati</taxon>
        <taxon>Bacteroidota</taxon>
        <taxon>Cytophagia</taxon>
        <taxon>Cytophagales</taxon>
        <taxon>Hymenobacteraceae</taxon>
        <taxon>Hymenobacter</taxon>
    </lineage>
</organism>
<evidence type="ECO:0000256" key="2">
    <source>
        <dbReference type="ARBA" id="ARBA00022475"/>
    </source>
</evidence>
<dbReference type="GO" id="GO:0016020">
    <property type="term" value="C:membrane"/>
    <property type="evidence" value="ECO:0007669"/>
    <property type="project" value="UniProtKB-SubCell"/>
</dbReference>
<evidence type="ECO:0000256" key="1">
    <source>
        <dbReference type="ARBA" id="ARBA00004370"/>
    </source>
</evidence>